<gene>
    <name evidence="1" type="ORF">HOLleu_32502</name>
</gene>
<evidence type="ECO:0000313" key="1">
    <source>
        <dbReference type="EMBL" id="KAJ8027373.1"/>
    </source>
</evidence>
<dbReference type="EMBL" id="JAIZAY010000016">
    <property type="protein sequence ID" value="KAJ8027373.1"/>
    <property type="molecule type" value="Genomic_DNA"/>
</dbReference>
<keyword evidence="2" id="KW-1185">Reference proteome</keyword>
<name>A0A9Q1GXY0_HOLLE</name>
<comment type="caution">
    <text evidence="1">The sequence shown here is derived from an EMBL/GenBank/DDBJ whole genome shotgun (WGS) entry which is preliminary data.</text>
</comment>
<dbReference type="Proteomes" id="UP001152320">
    <property type="component" value="Chromosome 16"/>
</dbReference>
<reference evidence="1" key="1">
    <citation type="submission" date="2021-10" db="EMBL/GenBank/DDBJ databases">
        <title>Tropical sea cucumber genome reveals ecological adaptation and Cuvierian tubules defense mechanism.</title>
        <authorList>
            <person name="Chen T."/>
        </authorList>
    </citation>
    <scope>NUCLEOTIDE SEQUENCE</scope>
    <source>
        <strain evidence="1">Nanhai2018</strain>
        <tissue evidence="1">Muscle</tissue>
    </source>
</reference>
<sequence length="156" mass="18325">MKNFFKEPERSSTTNLGQSRYKSVRRFNLWKVMAYHTARLKVPHHWDRMAIFSITPGGHSIVKFTLLRQMKFGLVFGAKLYVFLETLPLISFIHFWELSCHVKPLNFHRRGRPTTESADVKLTKLFYISTFMVYQTDMAVLFRLGPITILPLKLIS</sequence>
<organism evidence="1 2">
    <name type="scientific">Holothuria leucospilota</name>
    <name type="common">Black long sea cucumber</name>
    <name type="synonym">Mertensiothuria leucospilota</name>
    <dbReference type="NCBI Taxonomy" id="206669"/>
    <lineage>
        <taxon>Eukaryota</taxon>
        <taxon>Metazoa</taxon>
        <taxon>Echinodermata</taxon>
        <taxon>Eleutherozoa</taxon>
        <taxon>Echinozoa</taxon>
        <taxon>Holothuroidea</taxon>
        <taxon>Aspidochirotacea</taxon>
        <taxon>Aspidochirotida</taxon>
        <taxon>Holothuriidae</taxon>
        <taxon>Holothuria</taxon>
    </lineage>
</organism>
<proteinExistence type="predicted"/>
<evidence type="ECO:0000313" key="2">
    <source>
        <dbReference type="Proteomes" id="UP001152320"/>
    </source>
</evidence>
<protein>
    <submittedName>
        <fullName evidence="1">Uncharacterized protein</fullName>
    </submittedName>
</protein>
<dbReference type="AlphaFoldDB" id="A0A9Q1GXY0"/>
<accession>A0A9Q1GXY0</accession>